<evidence type="ECO:0000313" key="1">
    <source>
        <dbReference type="EMBL" id="SFN55938.1"/>
    </source>
</evidence>
<evidence type="ECO:0000313" key="2">
    <source>
        <dbReference type="Proteomes" id="UP000198705"/>
    </source>
</evidence>
<protein>
    <submittedName>
        <fullName evidence="1">Uncharacterized protein</fullName>
    </submittedName>
</protein>
<dbReference type="Proteomes" id="UP000198705">
    <property type="component" value="Unassembled WGS sequence"/>
</dbReference>
<dbReference type="RefSeq" id="WP_092206721.1">
    <property type="nucleotide sequence ID" value="NZ_FOVN01000001.1"/>
</dbReference>
<dbReference type="AlphaFoldDB" id="A0A1I5A0M5"/>
<gene>
    <name evidence="1" type="ORF">SAMN04487989_1011237</name>
</gene>
<organism evidence="1 2">
    <name type="scientific">Bizionia echini</name>
    <dbReference type="NCBI Taxonomy" id="649333"/>
    <lineage>
        <taxon>Bacteria</taxon>
        <taxon>Pseudomonadati</taxon>
        <taxon>Bacteroidota</taxon>
        <taxon>Flavobacteriia</taxon>
        <taxon>Flavobacteriales</taxon>
        <taxon>Flavobacteriaceae</taxon>
        <taxon>Bizionia</taxon>
    </lineage>
</organism>
<proteinExistence type="predicted"/>
<reference evidence="2" key="1">
    <citation type="submission" date="2016-10" db="EMBL/GenBank/DDBJ databases">
        <authorList>
            <person name="Varghese N."/>
            <person name="Submissions S."/>
        </authorList>
    </citation>
    <scope>NUCLEOTIDE SEQUENCE [LARGE SCALE GENOMIC DNA]</scope>
    <source>
        <strain evidence="2">DSM 23925</strain>
    </source>
</reference>
<keyword evidence="2" id="KW-1185">Reference proteome</keyword>
<name>A0A1I5A0M5_9FLAO</name>
<accession>A0A1I5A0M5</accession>
<dbReference type="EMBL" id="FOVN01000001">
    <property type="protein sequence ID" value="SFN55938.1"/>
    <property type="molecule type" value="Genomic_DNA"/>
</dbReference>
<sequence length="63" mass="7148">MQGNVFVYGPLRVKARTIPSKNLRENSAGIFQMSTDPAMVYSIHEKAESPVSLKFTKTIRYEN</sequence>